<dbReference type="PANTHER" id="PTHR11461">
    <property type="entry name" value="SERINE PROTEASE INHIBITOR, SERPIN"/>
    <property type="match status" value="1"/>
</dbReference>
<dbReference type="EMBL" id="CH479181">
    <property type="protein sequence ID" value="EDW31428.1"/>
    <property type="molecule type" value="Genomic_DNA"/>
</dbReference>
<dbReference type="OrthoDB" id="671595at2759"/>
<proteinExistence type="inferred from homology"/>
<evidence type="ECO:0000313" key="6">
    <source>
        <dbReference type="Proteomes" id="UP000008744"/>
    </source>
</evidence>
<dbReference type="GO" id="GO:0002785">
    <property type="term" value="P:negative regulation of antimicrobial peptide production"/>
    <property type="evidence" value="ECO:0007669"/>
    <property type="project" value="EnsemblMetazoa"/>
</dbReference>
<keyword evidence="2" id="KW-0722">Serine protease inhibitor</keyword>
<dbReference type="InterPro" id="IPR042178">
    <property type="entry name" value="Serpin_sf_1"/>
</dbReference>
<keyword evidence="6" id="KW-1185">Reference proteome</keyword>
<dbReference type="GO" id="GO:1905035">
    <property type="term" value="P:negative regulation of antifungal innate immune response"/>
    <property type="evidence" value="ECO:0007669"/>
    <property type="project" value="EnsemblMetazoa"/>
</dbReference>
<dbReference type="InterPro" id="IPR036186">
    <property type="entry name" value="Serpin_sf"/>
</dbReference>
<dbReference type="Gene3D" id="3.30.497.10">
    <property type="entry name" value="Antithrombin, subunit I, domain 2"/>
    <property type="match status" value="1"/>
</dbReference>
<dbReference type="HOGENOM" id="CLU_1455892_0_0_1"/>
<evidence type="ECO:0000256" key="3">
    <source>
        <dbReference type="RuleBase" id="RU000411"/>
    </source>
</evidence>
<dbReference type="InterPro" id="IPR042185">
    <property type="entry name" value="Serpin_sf_2"/>
</dbReference>
<dbReference type="AlphaFoldDB" id="B4GCB0"/>
<dbReference type="GO" id="GO:0160035">
    <property type="term" value="P:negative regulation of Toll receptor ligand protein activation cascade"/>
    <property type="evidence" value="ECO:0007669"/>
    <property type="project" value="EnsemblMetazoa"/>
</dbReference>
<evidence type="ECO:0000256" key="1">
    <source>
        <dbReference type="ARBA" id="ARBA00022690"/>
    </source>
</evidence>
<keyword evidence="1" id="KW-0646">Protease inhibitor</keyword>
<dbReference type="PhylomeDB" id="B4GCB0"/>
<evidence type="ECO:0000256" key="2">
    <source>
        <dbReference type="ARBA" id="ARBA00022900"/>
    </source>
</evidence>
<dbReference type="PANTHER" id="PTHR11461:SF372">
    <property type="entry name" value="ACCESSORY GLAND PROTEIN ACP76A-RELATED"/>
    <property type="match status" value="1"/>
</dbReference>
<dbReference type="GO" id="GO:0005615">
    <property type="term" value="C:extracellular space"/>
    <property type="evidence" value="ECO:0007669"/>
    <property type="project" value="InterPro"/>
</dbReference>
<evidence type="ECO:0000313" key="5">
    <source>
        <dbReference type="EMBL" id="EDW31428.1"/>
    </source>
</evidence>
<feature type="domain" description="Serpin" evidence="4">
    <location>
        <begin position="16"/>
        <end position="186"/>
    </location>
</feature>
<protein>
    <submittedName>
        <fullName evidence="5">GL20626</fullName>
    </submittedName>
</protein>
<reference evidence="5 6" key="1">
    <citation type="journal article" date="2007" name="Nature">
        <title>Evolution of genes and genomes on the Drosophila phylogeny.</title>
        <authorList>
            <consortium name="Drosophila 12 Genomes Consortium"/>
            <person name="Clark A.G."/>
            <person name="Eisen M.B."/>
            <person name="Smith D.R."/>
            <person name="Bergman C.M."/>
            <person name="Oliver B."/>
            <person name="Markow T.A."/>
            <person name="Kaufman T.C."/>
            <person name="Kellis M."/>
            <person name="Gelbart W."/>
            <person name="Iyer V.N."/>
            <person name="Pollard D.A."/>
            <person name="Sackton T.B."/>
            <person name="Larracuente A.M."/>
            <person name="Singh N.D."/>
            <person name="Abad J.P."/>
            <person name="Abt D.N."/>
            <person name="Adryan B."/>
            <person name="Aguade M."/>
            <person name="Akashi H."/>
            <person name="Anderson W.W."/>
            <person name="Aquadro C.F."/>
            <person name="Ardell D.H."/>
            <person name="Arguello R."/>
            <person name="Artieri C.G."/>
            <person name="Barbash D.A."/>
            <person name="Barker D."/>
            <person name="Barsanti P."/>
            <person name="Batterham P."/>
            <person name="Batzoglou S."/>
            <person name="Begun D."/>
            <person name="Bhutkar A."/>
            <person name="Blanco E."/>
            <person name="Bosak S.A."/>
            <person name="Bradley R.K."/>
            <person name="Brand A.D."/>
            <person name="Brent M.R."/>
            <person name="Brooks A.N."/>
            <person name="Brown R.H."/>
            <person name="Butlin R.K."/>
            <person name="Caggese C."/>
            <person name="Calvi B.R."/>
            <person name="Bernardo de Carvalho A."/>
            <person name="Caspi A."/>
            <person name="Castrezana S."/>
            <person name="Celniker S.E."/>
            <person name="Chang J.L."/>
            <person name="Chapple C."/>
            <person name="Chatterji S."/>
            <person name="Chinwalla A."/>
            <person name="Civetta A."/>
            <person name="Clifton S.W."/>
            <person name="Comeron J.M."/>
            <person name="Costello J.C."/>
            <person name="Coyne J.A."/>
            <person name="Daub J."/>
            <person name="David R.G."/>
            <person name="Delcher A.L."/>
            <person name="Delehaunty K."/>
            <person name="Do C.B."/>
            <person name="Ebling H."/>
            <person name="Edwards K."/>
            <person name="Eickbush T."/>
            <person name="Evans J.D."/>
            <person name="Filipski A."/>
            <person name="Findeiss S."/>
            <person name="Freyhult E."/>
            <person name="Fulton L."/>
            <person name="Fulton R."/>
            <person name="Garcia A.C."/>
            <person name="Gardiner A."/>
            <person name="Garfield D.A."/>
            <person name="Garvin B.E."/>
            <person name="Gibson G."/>
            <person name="Gilbert D."/>
            <person name="Gnerre S."/>
            <person name="Godfrey J."/>
            <person name="Good R."/>
            <person name="Gotea V."/>
            <person name="Gravely B."/>
            <person name="Greenberg A.J."/>
            <person name="Griffiths-Jones S."/>
            <person name="Gross S."/>
            <person name="Guigo R."/>
            <person name="Gustafson E.A."/>
            <person name="Haerty W."/>
            <person name="Hahn M.W."/>
            <person name="Halligan D.L."/>
            <person name="Halpern A.L."/>
            <person name="Halter G.M."/>
            <person name="Han M.V."/>
            <person name="Heger A."/>
            <person name="Hillier L."/>
            <person name="Hinrichs A.S."/>
            <person name="Holmes I."/>
            <person name="Hoskins R.A."/>
            <person name="Hubisz M.J."/>
            <person name="Hultmark D."/>
            <person name="Huntley M.A."/>
            <person name="Jaffe D.B."/>
            <person name="Jagadeeshan S."/>
            <person name="Jeck W.R."/>
            <person name="Johnson J."/>
            <person name="Jones C.D."/>
            <person name="Jordan W.C."/>
            <person name="Karpen G.H."/>
            <person name="Kataoka E."/>
            <person name="Keightley P.D."/>
            <person name="Kheradpour P."/>
            <person name="Kirkness E.F."/>
            <person name="Koerich L.B."/>
            <person name="Kristiansen K."/>
            <person name="Kudrna D."/>
            <person name="Kulathinal R.J."/>
            <person name="Kumar S."/>
            <person name="Kwok R."/>
            <person name="Lander E."/>
            <person name="Langley C.H."/>
            <person name="Lapoint R."/>
            <person name="Lazzaro B.P."/>
            <person name="Lee S.J."/>
            <person name="Levesque L."/>
            <person name="Li R."/>
            <person name="Lin C.F."/>
            <person name="Lin M.F."/>
            <person name="Lindblad-Toh K."/>
            <person name="Llopart A."/>
            <person name="Long M."/>
            <person name="Low L."/>
            <person name="Lozovsky E."/>
            <person name="Lu J."/>
            <person name="Luo M."/>
            <person name="Machado C.A."/>
            <person name="Makalowski W."/>
            <person name="Marzo M."/>
            <person name="Matsuda M."/>
            <person name="Matzkin L."/>
            <person name="McAllister B."/>
            <person name="McBride C.S."/>
            <person name="McKernan B."/>
            <person name="McKernan K."/>
            <person name="Mendez-Lago M."/>
            <person name="Minx P."/>
            <person name="Mollenhauer M.U."/>
            <person name="Montooth K."/>
            <person name="Mount S.M."/>
            <person name="Mu X."/>
            <person name="Myers E."/>
            <person name="Negre B."/>
            <person name="Newfeld S."/>
            <person name="Nielsen R."/>
            <person name="Noor M.A."/>
            <person name="O'Grady P."/>
            <person name="Pachter L."/>
            <person name="Papaceit M."/>
            <person name="Parisi M.J."/>
            <person name="Parisi M."/>
            <person name="Parts L."/>
            <person name="Pedersen J.S."/>
            <person name="Pesole G."/>
            <person name="Phillippy A.M."/>
            <person name="Ponting C.P."/>
            <person name="Pop M."/>
            <person name="Porcelli D."/>
            <person name="Powell J.R."/>
            <person name="Prohaska S."/>
            <person name="Pruitt K."/>
            <person name="Puig M."/>
            <person name="Quesneville H."/>
            <person name="Ram K.R."/>
            <person name="Rand D."/>
            <person name="Rasmussen M.D."/>
            <person name="Reed L.K."/>
            <person name="Reenan R."/>
            <person name="Reily A."/>
            <person name="Remington K.A."/>
            <person name="Rieger T.T."/>
            <person name="Ritchie M.G."/>
            <person name="Robin C."/>
            <person name="Rogers Y.H."/>
            <person name="Rohde C."/>
            <person name="Rozas J."/>
            <person name="Rubenfield M.J."/>
            <person name="Ruiz A."/>
            <person name="Russo S."/>
            <person name="Salzberg S.L."/>
            <person name="Sanchez-Gracia A."/>
            <person name="Saranga D.J."/>
            <person name="Sato H."/>
            <person name="Schaeffer S.W."/>
            <person name="Schatz M.C."/>
            <person name="Schlenke T."/>
            <person name="Schwartz R."/>
            <person name="Segarra C."/>
            <person name="Singh R.S."/>
            <person name="Sirot L."/>
            <person name="Sirota M."/>
            <person name="Sisneros N.B."/>
            <person name="Smith C.D."/>
            <person name="Smith T.F."/>
            <person name="Spieth J."/>
            <person name="Stage D.E."/>
            <person name="Stark A."/>
            <person name="Stephan W."/>
            <person name="Strausberg R.L."/>
            <person name="Strempel S."/>
            <person name="Sturgill D."/>
            <person name="Sutton G."/>
            <person name="Sutton G.G."/>
            <person name="Tao W."/>
            <person name="Teichmann S."/>
            <person name="Tobari Y.N."/>
            <person name="Tomimura Y."/>
            <person name="Tsolas J.M."/>
            <person name="Valente V.L."/>
            <person name="Venter E."/>
            <person name="Venter J.C."/>
            <person name="Vicario S."/>
            <person name="Vieira F.G."/>
            <person name="Vilella A.J."/>
            <person name="Villasante A."/>
            <person name="Walenz B."/>
            <person name="Wang J."/>
            <person name="Wasserman M."/>
            <person name="Watts T."/>
            <person name="Wilson D."/>
            <person name="Wilson R.K."/>
            <person name="Wing R.A."/>
            <person name="Wolfner M.F."/>
            <person name="Wong A."/>
            <person name="Wong G.K."/>
            <person name="Wu C.I."/>
            <person name="Wu G."/>
            <person name="Yamamoto D."/>
            <person name="Yang H.P."/>
            <person name="Yang S.P."/>
            <person name="Yorke J.A."/>
            <person name="Yoshida K."/>
            <person name="Zdobnov E."/>
            <person name="Zhang P."/>
            <person name="Zhang Y."/>
            <person name="Zimin A.V."/>
            <person name="Baldwin J."/>
            <person name="Abdouelleil A."/>
            <person name="Abdulkadir J."/>
            <person name="Abebe A."/>
            <person name="Abera B."/>
            <person name="Abreu J."/>
            <person name="Acer S.C."/>
            <person name="Aftuck L."/>
            <person name="Alexander A."/>
            <person name="An P."/>
            <person name="Anderson E."/>
            <person name="Anderson S."/>
            <person name="Arachi H."/>
            <person name="Azer M."/>
            <person name="Bachantsang P."/>
            <person name="Barry A."/>
            <person name="Bayul T."/>
            <person name="Berlin A."/>
            <person name="Bessette D."/>
            <person name="Bloom T."/>
            <person name="Blye J."/>
            <person name="Boguslavskiy L."/>
            <person name="Bonnet C."/>
            <person name="Boukhgalter B."/>
            <person name="Bourzgui I."/>
            <person name="Brown A."/>
            <person name="Cahill P."/>
            <person name="Channer S."/>
            <person name="Cheshatsang Y."/>
            <person name="Chuda L."/>
            <person name="Citroen M."/>
            <person name="Collymore A."/>
            <person name="Cooke P."/>
            <person name="Costello M."/>
            <person name="D'Aco K."/>
            <person name="Daza R."/>
            <person name="De Haan G."/>
            <person name="DeGray S."/>
            <person name="DeMaso C."/>
            <person name="Dhargay N."/>
            <person name="Dooley K."/>
            <person name="Dooley E."/>
            <person name="Doricent M."/>
            <person name="Dorje P."/>
            <person name="Dorjee K."/>
            <person name="Dupes A."/>
            <person name="Elong R."/>
            <person name="Falk J."/>
            <person name="Farina A."/>
            <person name="Faro S."/>
            <person name="Ferguson D."/>
            <person name="Fisher S."/>
            <person name="Foley C.D."/>
            <person name="Franke A."/>
            <person name="Friedrich D."/>
            <person name="Gadbois L."/>
            <person name="Gearin G."/>
            <person name="Gearin C.R."/>
            <person name="Giannoukos G."/>
            <person name="Goode T."/>
            <person name="Graham J."/>
            <person name="Grandbois E."/>
            <person name="Grewal S."/>
            <person name="Gyaltsen K."/>
            <person name="Hafez N."/>
            <person name="Hagos B."/>
            <person name="Hall J."/>
            <person name="Henson C."/>
            <person name="Hollinger A."/>
            <person name="Honan T."/>
            <person name="Huard M.D."/>
            <person name="Hughes L."/>
            <person name="Hurhula B."/>
            <person name="Husby M.E."/>
            <person name="Kamat A."/>
            <person name="Kanga B."/>
            <person name="Kashin S."/>
            <person name="Khazanovich D."/>
            <person name="Kisner P."/>
            <person name="Lance K."/>
            <person name="Lara M."/>
            <person name="Lee W."/>
            <person name="Lennon N."/>
            <person name="Letendre F."/>
            <person name="LeVine R."/>
            <person name="Lipovsky A."/>
            <person name="Liu X."/>
            <person name="Liu J."/>
            <person name="Liu S."/>
            <person name="Lokyitsang T."/>
            <person name="Lokyitsang Y."/>
            <person name="Lubonja R."/>
            <person name="Lui A."/>
            <person name="MacDonald P."/>
            <person name="Magnisalis V."/>
            <person name="Maru K."/>
            <person name="Matthews C."/>
            <person name="McCusker W."/>
            <person name="McDonough S."/>
            <person name="Mehta T."/>
            <person name="Meldrim J."/>
            <person name="Meneus L."/>
            <person name="Mihai O."/>
            <person name="Mihalev A."/>
            <person name="Mihova T."/>
            <person name="Mittelman R."/>
            <person name="Mlenga V."/>
            <person name="Montmayeur A."/>
            <person name="Mulrain L."/>
            <person name="Navidi A."/>
            <person name="Naylor J."/>
            <person name="Negash T."/>
            <person name="Nguyen T."/>
            <person name="Nguyen N."/>
            <person name="Nicol R."/>
            <person name="Norbu C."/>
            <person name="Norbu N."/>
            <person name="Novod N."/>
            <person name="O'Neill B."/>
            <person name="Osman S."/>
            <person name="Markiewicz E."/>
            <person name="Oyono O.L."/>
            <person name="Patti C."/>
            <person name="Phunkhang P."/>
            <person name="Pierre F."/>
            <person name="Priest M."/>
            <person name="Raghuraman S."/>
            <person name="Rege F."/>
            <person name="Reyes R."/>
            <person name="Rise C."/>
            <person name="Rogov P."/>
            <person name="Ross K."/>
            <person name="Ryan E."/>
            <person name="Settipalli S."/>
            <person name="Shea T."/>
            <person name="Sherpa N."/>
            <person name="Shi L."/>
            <person name="Shih D."/>
            <person name="Sparrow T."/>
            <person name="Spaulding J."/>
            <person name="Stalker J."/>
            <person name="Stange-Thomann N."/>
            <person name="Stavropoulos S."/>
            <person name="Stone C."/>
            <person name="Strader C."/>
            <person name="Tesfaye S."/>
            <person name="Thomson T."/>
            <person name="Thoulutsang Y."/>
            <person name="Thoulutsang D."/>
            <person name="Topham K."/>
            <person name="Topping I."/>
            <person name="Tsamla T."/>
            <person name="Vassiliev H."/>
            <person name="Vo A."/>
            <person name="Wangchuk T."/>
            <person name="Wangdi T."/>
            <person name="Weiand M."/>
            <person name="Wilkinson J."/>
            <person name="Wilson A."/>
            <person name="Yadav S."/>
            <person name="Young G."/>
            <person name="Yu Q."/>
            <person name="Zembek L."/>
            <person name="Zhong D."/>
            <person name="Zimmer A."/>
            <person name="Zwirko Z."/>
            <person name="Jaffe D.B."/>
            <person name="Alvarez P."/>
            <person name="Brockman W."/>
            <person name="Butler J."/>
            <person name="Chin C."/>
            <person name="Gnerre S."/>
            <person name="Grabherr M."/>
            <person name="Kleber M."/>
            <person name="Mauceli E."/>
            <person name="MacCallum I."/>
        </authorList>
    </citation>
    <scope>NUCLEOTIDE SEQUENCE [LARGE SCALE GENOMIC DNA]</scope>
    <source>
        <strain evidence="6">MSH-3 / Tucson 14011-0111.49</strain>
    </source>
</reference>
<dbReference type="SMR" id="B4GCB0"/>
<gene>
    <name evidence="5" type="primary">Dper\GL20626</name>
    <name evidence="5" type="ORF">Dper_GL20626</name>
</gene>
<dbReference type="STRING" id="7234.B4GCB0"/>
<dbReference type="eggNOG" id="KOG2392">
    <property type="taxonomic scope" value="Eukaryota"/>
</dbReference>
<dbReference type="InterPro" id="IPR000215">
    <property type="entry name" value="Serpin_fam"/>
</dbReference>
<sequence>MCLTLLAAFVACQASEEIYQILAKDYYASKNLIISPFAIDTILSLVYMGAAGATATELQNYLKLSSEDKQLVTSKYNEVLDGLFQPRADGPNSEAGKPHYLGIRELFTDDSDLSGLLADKANGKISKFVHKAVLDVNEEGVEASAATYGMITNRSSFTMVLSFDHPFAFVIRDQRTIYFQGHVVSP</sequence>
<dbReference type="Proteomes" id="UP000008744">
    <property type="component" value="Unassembled WGS sequence"/>
</dbReference>
<dbReference type="InterPro" id="IPR023796">
    <property type="entry name" value="Serpin_dom"/>
</dbReference>
<dbReference type="Gene3D" id="2.30.39.10">
    <property type="entry name" value="Alpha-1-antitrypsin, domain 1"/>
    <property type="match status" value="1"/>
</dbReference>
<organism evidence="6">
    <name type="scientific">Drosophila persimilis</name>
    <name type="common">Fruit fly</name>
    <dbReference type="NCBI Taxonomy" id="7234"/>
    <lineage>
        <taxon>Eukaryota</taxon>
        <taxon>Metazoa</taxon>
        <taxon>Ecdysozoa</taxon>
        <taxon>Arthropoda</taxon>
        <taxon>Hexapoda</taxon>
        <taxon>Insecta</taxon>
        <taxon>Pterygota</taxon>
        <taxon>Neoptera</taxon>
        <taxon>Endopterygota</taxon>
        <taxon>Diptera</taxon>
        <taxon>Brachycera</taxon>
        <taxon>Muscomorpha</taxon>
        <taxon>Ephydroidea</taxon>
        <taxon>Drosophilidae</taxon>
        <taxon>Drosophila</taxon>
        <taxon>Sophophora</taxon>
    </lineage>
</organism>
<dbReference type="SMART" id="SM00093">
    <property type="entry name" value="SERPIN"/>
    <property type="match status" value="1"/>
</dbReference>
<accession>B4GCB0</accession>
<name>B4GCB0_DROPE</name>
<comment type="similarity">
    <text evidence="3">Belongs to the serpin family.</text>
</comment>
<dbReference type="SUPFAM" id="SSF56574">
    <property type="entry name" value="Serpins"/>
    <property type="match status" value="2"/>
</dbReference>
<dbReference type="GO" id="GO:0004867">
    <property type="term" value="F:serine-type endopeptidase inhibitor activity"/>
    <property type="evidence" value="ECO:0007669"/>
    <property type="project" value="UniProtKB-KW"/>
</dbReference>
<evidence type="ECO:0000259" key="4">
    <source>
        <dbReference type="SMART" id="SM00093"/>
    </source>
</evidence>
<dbReference type="Pfam" id="PF00079">
    <property type="entry name" value="Serpin"/>
    <property type="match status" value="2"/>
</dbReference>
<dbReference type="MEROPS" id="I04.964"/>
<dbReference type="Gene3D" id="1.10.287.580">
    <property type="entry name" value="Helix hairpin bin"/>
    <property type="match status" value="1"/>
</dbReference>